<reference evidence="2 3" key="1">
    <citation type="submission" date="2020-04" db="EMBL/GenBank/DDBJ databases">
        <authorList>
            <person name="Wallbank WR R."/>
            <person name="Pardo Diaz C."/>
            <person name="Kozak K."/>
            <person name="Martin S."/>
            <person name="Jiggins C."/>
            <person name="Moest M."/>
            <person name="Warren A I."/>
            <person name="Byers J.R.P. K."/>
            <person name="Montejo-Kovacevich G."/>
            <person name="Yen C E."/>
        </authorList>
    </citation>
    <scope>NUCLEOTIDE SEQUENCE [LARGE SCALE GENOMIC DNA]</scope>
</reference>
<dbReference type="PANTHER" id="PTHR24260:SF136">
    <property type="entry name" value="GH08193P-RELATED"/>
    <property type="match status" value="1"/>
</dbReference>
<dbReference type="Gene3D" id="2.40.10.10">
    <property type="entry name" value="Trypsin-like serine proteases"/>
    <property type="match status" value="1"/>
</dbReference>
<name>A0A8S0Z3H6_ARCPL</name>
<evidence type="ECO:0000259" key="1">
    <source>
        <dbReference type="Pfam" id="PF00089"/>
    </source>
</evidence>
<accession>A0A8S0Z3H6</accession>
<protein>
    <recommendedName>
        <fullName evidence="1">Peptidase S1 domain-containing protein</fullName>
    </recommendedName>
</protein>
<dbReference type="InterPro" id="IPR043504">
    <property type="entry name" value="Peptidase_S1_PA_chymotrypsin"/>
</dbReference>
<proteinExistence type="predicted"/>
<dbReference type="PANTHER" id="PTHR24260">
    <property type="match status" value="1"/>
</dbReference>
<evidence type="ECO:0000313" key="3">
    <source>
        <dbReference type="Proteomes" id="UP000494256"/>
    </source>
</evidence>
<dbReference type="InterPro" id="IPR001254">
    <property type="entry name" value="Trypsin_dom"/>
</dbReference>
<dbReference type="GO" id="GO:0004252">
    <property type="term" value="F:serine-type endopeptidase activity"/>
    <property type="evidence" value="ECO:0007669"/>
    <property type="project" value="InterPro"/>
</dbReference>
<dbReference type="InterPro" id="IPR051333">
    <property type="entry name" value="CLIP_Serine_Protease"/>
</dbReference>
<dbReference type="EMBL" id="CADEBD010000226">
    <property type="protein sequence ID" value="CAB3226180.1"/>
    <property type="molecule type" value="Genomic_DNA"/>
</dbReference>
<comment type="caution">
    <text evidence="2">The sequence shown here is derived from an EMBL/GenBank/DDBJ whole genome shotgun (WGS) entry which is preliminary data.</text>
</comment>
<dbReference type="InterPro" id="IPR009003">
    <property type="entry name" value="Peptidase_S1_PA"/>
</dbReference>
<dbReference type="GO" id="GO:0006508">
    <property type="term" value="P:proteolysis"/>
    <property type="evidence" value="ECO:0007669"/>
    <property type="project" value="InterPro"/>
</dbReference>
<sequence length="422" mass="47542">MEHEKKILFTHWNSSKIEILSNAVQSLDSKFLNCGLIAVTTGLPHHSKAPRVILVQKQFAVGTATDLMHLPKNYKMGNVVFGDYERDEVECGLTRKEIRDGQKCPRAYLEVPPLDITPHPEFSRFGVGNSLALIKLLRPVKSNYMVPICLPSISERTRKKVNKYVYLVDYISSVPRDFDFERMGKKTVKLYTHRECKRHRMKSKLSSEGVTHVLCSSGCGVRPGAPIITHTMEGRFELMGLAAGGAPCSHRSMRRRLNDEPPLYIDVFPYASWIINVISAHKIPKAYPETFQLTDGGSRIGIKKGLRSRSYSQMSDWKGRTFATGNLCFASRKAQRKASFFYAEKFEMIAGSAAQVHIVLNVYTGYECRIMCCRLTLPSRDLNPSVEGVGGFNVTIIFSSEWFPYGFTFSMGLSGMNVTYSD</sequence>
<evidence type="ECO:0000313" key="2">
    <source>
        <dbReference type="EMBL" id="CAB3226180.1"/>
    </source>
</evidence>
<dbReference type="AlphaFoldDB" id="A0A8S0Z3H6"/>
<dbReference type="Pfam" id="PF00089">
    <property type="entry name" value="Trypsin"/>
    <property type="match status" value="1"/>
</dbReference>
<organism evidence="2 3">
    <name type="scientific">Arctia plantaginis</name>
    <name type="common">Wood tiger moth</name>
    <name type="synonym">Phalaena plantaginis</name>
    <dbReference type="NCBI Taxonomy" id="874455"/>
    <lineage>
        <taxon>Eukaryota</taxon>
        <taxon>Metazoa</taxon>
        <taxon>Ecdysozoa</taxon>
        <taxon>Arthropoda</taxon>
        <taxon>Hexapoda</taxon>
        <taxon>Insecta</taxon>
        <taxon>Pterygota</taxon>
        <taxon>Neoptera</taxon>
        <taxon>Endopterygota</taxon>
        <taxon>Lepidoptera</taxon>
        <taxon>Glossata</taxon>
        <taxon>Ditrysia</taxon>
        <taxon>Noctuoidea</taxon>
        <taxon>Erebidae</taxon>
        <taxon>Arctiinae</taxon>
        <taxon>Arctia</taxon>
    </lineage>
</organism>
<gene>
    <name evidence="2" type="ORF">APLA_LOCUS2585</name>
</gene>
<dbReference type="Proteomes" id="UP000494256">
    <property type="component" value="Unassembled WGS sequence"/>
</dbReference>
<feature type="domain" description="Peptidase S1" evidence="1">
    <location>
        <begin position="115"/>
        <end position="274"/>
    </location>
</feature>
<dbReference type="SUPFAM" id="SSF50494">
    <property type="entry name" value="Trypsin-like serine proteases"/>
    <property type="match status" value="1"/>
</dbReference>
<dbReference type="OrthoDB" id="16753at2759"/>